<dbReference type="GO" id="GO:0031429">
    <property type="term" value="C:box H/ACA snoRNP complex"/>
    <property type="evidence" value="ECO:0007669"/>
    <property type="project" value="TreeGrafter"/>
</dbReference>
<evidence type="ECO:0000313" key="9">
    <source>
        <dbReference type="EMBL" id="GIX64637.1"/>
    </source>
</evidence>
<evidence type="ECO:0000313" key="10">
    <source>
        <dbReference type="Proteomes" id="UP001497744"/>
    </source>
</evidence>
<sequence length="372" mass="38762">MFSRGRGGGRGARRGGSFGRGGRGGGGAGGYSGPPSEVIEAGTVVHDCEEQLVIKSTLEASVPYFNGRIFLANKQEIGKVDEILGPVHDYGGVDAEAGAEAILVDVPGAQGELVAALQQAQDDVAVPAGRPGSGRLHAVHAAGGTRRDPHVRGAGPLQVGSRVLGGLAKRRRSGGLRTTHGCRGWGTFWQLPTCASGQRVEPPAAALVVGDVLVYVATSAHVHRKVVVPGRELPYLLVEAEGGHAELLLGDVVAVVDAHDELPQVLPRHGVEHAVVDPVEQRRRLGDGAGEALQLQAADHGVLEDRLGEQVAQVGDGGHAHLDEVAQDVRRLLGADGRHVEVVGVLVMMCRCRGRREAAMLARVRGLSRGCA</sequence>
<dbReference type="GeneID" id="94196118"/>
<evidence type="ECO:0000256" key="6">
    <source>
        <dbReference type="ARBA" id="ARBA00023274"/>
    </source>
</evidence>
<dbReference type="AlphaFoldDB" id="A0AAV4LXV5"/>
<dbReference type="Pfam" id="PF04410">
    <property type="entry name" value="Gar1"/>
    <property type="match status" value="1"/>
</dbReference>
<dbReference type="RefSeq" id="XP_067716706.1">
    <property type="nucleotide sequence ID" value="XM_067860605.1"/>
</dbReference>
<dbReference type="PANTHER" id="PTHR23237">
    <property type="entry name" value="NUCLEOLAR PROTEIN FAMILY A MEMBER 1 SNORNP PROTEIN GAR1"/>
    <property type="match status" value="1"/>
</dbReference>
<feature type="region of interest" description="Disordered" evidence="8">
    <location>
        <begin position="1"/>
        <end position="35"/>
    </location>
</feature>
<keyword evidence="3" id="KW-0698">rRNA processing</keyword>
<evidence type="ECO:0000256" key="5">
    <source>
        <dbReference type="ARBA" id="ARBA00023242"/>
    </source>
</evidence>
<accession>A0AAV4LXV5</accession>
<keyword evidence="6" id="KW-0687">Ribonucleoprotein</keyword>
<keyword evidence="4" id="KW-0694">RNA-binding</keyword>
<comment type="subcellular location">
    <subcellularLocation>
        <location evidence="1">Nucleus</location>
        <location evidence="1">Nucleolus</location>
    </subcellularLocation>
</comment>
<keyword evidence="2" id="KW-0690">Ribosome biogenesis</keyword>
<proteinExistence type="inferred from homology"/>
<organism evidence="9 10">
    <name type="scientific">Babesia caballi</name>
    <dbReference type="NCBI Taxonomy" id="5871"/>
    <lineage>
        <taxon>Eukaryota</taxon>
        <taxon>Sar</taxon>
        <taxon>Alveolata</taxon>
        <taxon>Apicomplexa</taxon>
        <taxon>Aconoidasida</taxon>
        <taxon>Piroplasmida</taxon>
        <taxon>Babesiidae</taxon>
        <taxon>Babesia</taxon>
    </lineage>
</organism>
<dbReference type="GO" id="GO:0034513">
    <property type="term" value="F:box H/ACA snoRNA binding"/>
    <property type="evidence" value="ECO:0007669"/>
    <property type="project" value="TreeGrafter"/>
</dbReference>
<dbReference type="Proteomes" id="UP001497744">
    <property type="component" value="Unassembled WGS sequence"/>
</dbReference>
<feature type="compositionally biased region" description="Gly residues" evidence="8">
    <location>
        <begin position="1"/>
        <end position="32"/>
    </location>
</feature>
<evidence type="ECO:0000256" key="4">
    <source>
        <dbReference type="ARBA" id="ARBA00022884"/>
    </source>
</evidence>
<dbReference type="InterPro" id="IPR007504">
    <property type="entry name" value="H/ACA_rnp_Gar1/Naf1"/>
</dbReference>
<dbReference type="InterPro" id="IPR009000">
    <property type="entry name" value="Transl_B-barrel_sf"/>
</dbReference>
<comment type="caution">
    <text evidence="9">The sequence shown here is derived from an EMBL/GenBank/DDBJ whole genome shotgun (WGS) entry which is preliminary data.</text>
</comment>
<keyword evidence="5" id="KW-0539">Nucleus</keyword>
<dbReference type="PANTHER" id="PTHR23237:SF6">
    <property type="entry name" value="H_ACA RIBONUCLEOPROTEIN COMPLEX SUBUNIT 1"/>
    <property type="match status" value="1"/>
</dbReference>
<reference evidence="9 10" key="1">
    <citation type="submission" date="2021-06" db="EMBL/GenBank/DDBJ databases">
        <title>Genome sequence of Babesia caballi.</title>
        <authorList>
            <person name="Yamagishi J."/>
            <person name="Kidaka T."/>
            <person name="Ochi A."/>
        </authorList>
    </citation>
    <scope>NUCLEOTIDE SEQUENCE [LARGE SCALE GENOMIC DNA]</scope>
    <source>
        <strain evidence="9">USDA-D6B2</strain>
    </source>
</reference>
<evidence type="ECO:0000256" key="8">
    <source>
        <dbReference type="SAM" id="MobiDB-lite"/>
    </source>
</evidence>
<keyword evidence="10" id="KW-1185">Reference proteome</keyword>
<dbReference type="InterPro" id="IPR038664">
    <property type="entry name" value="Gar1/Naf1_Cbf5-bd_sf"/>
</dbReference>
<evidence type="ECO:0000256" key="1">
    <source>
        <dbReference type="ARBA" id="ARBA00004604"/>
    </source>
</evidence>
<protein>
    <submittedName>
        <fullName evidence="9">Gar1 protein RNA binding region protein</fullName>
    </submittedName>
</protein>
<dbReference type="Gene3D" id="2.40.10.230">
    <property type="entry name" value="Probable tRNA pseudouridine synthase domain"/>
    <property type="match status" value="1"/>
</dbReference>
<name>A0AAV4LXV5_BABCB</name>
<comment type="similarity">
    <text evidence="7">Belongs to the GAR1 family.</text>
</comment>
<evidence type="ECO:0000256" key="7">
    <source>
        <dbReference type="ARBA" id="ARBA00038293"/>
    </source>
</evidence>
<evidence type="ECO:0000256" key="3">
    <source>
        <dbReference type="ARBA" id="ARBA00022552"/>
    </source>
</evidence>
<gene>
    <name evidence="9" type="ORF">BcabD6B2_40720</name>
</gene>
<evidence type="ECO:0000256" key="2">
    <source>
        <dbReference type="ARBA" id="ARBA00022517"/>
    </source>
</evidence>
<dbReference type="GO" id="GO:0000454">
    <property type="term" value="P:snoRNA guided rRNA pseudouridine synthesis"/>
    <property type="evidence" value="ECO:0007669"/>
    <property type="project" value="TreeGrafter"/>
</dbReference>
<dbReference type="SUPFAM" id="SSF50447">
    <property type="entry name" value="Translation proteins"/>
    <property type="match status" value="1"/>
</dbReference>
<dbReference type="EMBL" id="BPLF01000003">
    <property type="protein sequence ID" value="GIX64637.1"/>
    <property type="molecule type" value="Genomic_DNA"/>
</dbReference>